<gene>
    <name evidence="1" type="ORF">FEN17_25475</name>
</gene>
<name>A0A5R9KPI6_9BACT</name>
<comment type="caution">
    <text evidence="1">The sequence shown here is derived from an EMBL/GenBank/DDBJ whole genome shotgun (WGS) entry which is preliminary data.</text>
</comment>
<sequence>MKNQKTTILSLSSESFKHYLLLQYVANSSDPKWRRLNFVSEDMILPEIWIQLHDHAKADVESQGGRLMGYEVVNQKIVRRNGIKTDFWPDNRMWVISKKGL</sequence>
<proteinExistence type="predicted"/>
<evidence type="ECO:0000313" key="1">
    <source>
        <dbReference type="EMBL" id="TLU98132.1"/>
    </source>
</evidence>
<protein>
    <submittedName>
        <fullName evidence="1">Uncharacterized protein</fullName>
    </submittedName>
</protein>
<organism evidence="1 2">
    <name type="scientific">Dyadobacter luticola</name>
    <dbReference type="NCBI Taxonomy" id="1979387"/>
    <lineage>
        <taxon>Bacteria</taxon>
        <taxon>Pseudomonadati</taxon>
        <taxon>Bacteroidota</taxon>
        <taxon>Cytophagia</taxon>
        <taxon>Cytophagales</taxon>
        <taxon>Spirosomataceae</taxon>
        <taxon>Dyadobacter</taxon>
    </lineage>
</organism>
<evidence type="ECO:0000313" key="2">
    <source>
        <dbReference type="Proteomes" id="UP000306402"/>
    </source>
</evidence>
<reference evidence="1 2" key="1">
    <citation type="submission" date="2019-05" db="EMBL/GenBank/DDBJ databases">
        <authorList>
            <person name="Qu J.-H."/>
        </authorList>
    </citation>
    <scope>NUCLEOTIDE SEQUENCE [LARGE SCALE GENOMIC DNA]</scope>
    <source>
        <strain evidence="1 2">T17</strain>
    </source>
</reference>
<dbReference type="AlphaFoldDB" id="A0A5R9KPI6"/>
<keyword evidence="2" id="KW-1185">Reference proteome</keyword>
<dbReference type="EMBL" id="VCEJ01000008">
    <property type="protein sequence ID" value="TLU98132.1"/>
    <property type="molecule type" value="Genomic_DNA"/>
</dbReference>
<dbReference type="RefSeq" id="WP_138368230.1">
    <property type="nucleotide sequence ID" value="NZ_VCEJ01000008.1"/>
</dbReference>
<accession>A0A5R9KPI6</accession>
<dbReference type="OrthoDB" id="958016at2"/>
<dbReference type="Proteomes" id="UP000306402">
    <property type="component" value="Unassembled WGS sequence"/>
</dbReference>